<dbReference type="AlphaFoldDB" id="A0A1M6B641"/>
<dbReference type="PANTHER" id="PTHR40101:SF1">
    <property type="entry name" value="4FE-4S DOMAIN-CONTAINING PROTEIN"/>
    <property type="match status" value="1"/>
</dbReference>
<dbReference type="InterPro" id="IPR019224">
    <property type="entry name" value="DUF2148"/>
</dbReference>
<dbReference type="OrthoDB" id="5505478at2"/>
<dbReference type="Pfam" id="PF09918">
    <property type="entry name" value="DUF2148"/>
    <property type="match status" value="1"/>
</dbReference>
<proteinExistence type="predicted"/>
<gene>
    <name evidence="2" type="ORF">SAMN02745165_00053</name>
</gene>
<evidence type="ECO:0000313" key="2">
    <source>
        <dbReference type="EMBL" id="SHI44224.1"/>
    </source>
</evidence>
<dbReference type="EMBL" id="FQZT01000001">
    <property type="protein sequence ID" value="SHI44224.1"/>
    <property type="molecule type" value="Genomic_DNA"/>
</dbReference>
<evidence type="ECO:0000259" key="1">
    <source>
        <dbReference type="Pfam" id="PF09918"/>
    </source>
</evidence>
<name>A0A1M6B641_MALRU</name>
<feature type="domain" description="DUF2148" evidence="1">
    <location>
        <begin position="108"/>
        <end position="175"/>
    </location>
</feature>
<dbReference type="Proteomes" id="UP000184171">
    <property type="component" value="Unassembled WGS sequence"/>
</dbReference>
<sequence length="176" mass="18743">MLIIDQQIENEGLLTAARQICMAARTAPKGKGKDLLVTAIITGEEKDRVSQQMKKIGEEKEIPFFLRDAANVDAVEVMVLLGSRKEPLGIPNCGFCGYEDCAAMFQAGACCSFNVGDLGIAVGSAVSIAADMRIDNRIMFSAGKAVIDLGLLGEDVHIAYGIPLSVTGKSPFFDRG</sequence>
<keyword evidence="3" id="KW-1185">Reference proteome</keyword>
<evidence type="ECO:0000313" key="3">
    <source>
        <dbReference type="Proteomes" id="UP000184171"/>
    </source>
</evidence>
<protein>
    <submittedName>
        <fullName evidence="2">Uncharacterized protein, contains ferredoxin domain</fullName>
    </submittedName>
</protein>
<dbReference type="PANTHER" id="PTHR40101">
    <property type="entry name" value="CONSERVED PROTEIN"/>
    <property type="match status" value="1"/>
</dbReference>
<reference evidence="2 3" key="1">
    <citation type="submission" date="2016-11" db="EMBL/GenBank/DDBJ databases">
        <authorList>
            <person name="Jaros S."/>
            <person name="Januszkiewicz K."/>
            <person name="Wedrychowicz H."/>
        </authorList>
    </citation>
    <scope>NUCLEOTIDE SEQUENCE [LARGE SCALE GENOMIC DNA]</scope>
    <source>
        <strain evidence="2 3">DSM 5091</strain>
    </source>
</reference>
<organism evidence="2 3">
    <name type="scientific">Malonomonas rubra DSM 5091</name>
    <dbReference type="NCBI Taxonomy" id="1122189"/>
    <lineage>
        <taxon>Bacteria</taxon>
        <taxon>Pseudomonadati</taxon>
        <taxon>Thermodesulfobacteriota</taxon>
        <taxon>Desulfuromonadia</taxon>
        <taxon>Desulfuromonadales</taxon>
        <taxon>Geopsychrobacteraceae</taxon>
        <taxon>Malonomonas</taxon>
    </lineage>
</organism>
<dbReference type="STRING" id="1122189.SAMN02745165_00053"/>
<accession>A0A1M6B641</accession>